<accession>A0A9W8B712</accession>
<evidence type="ECO:0000313" key="3">
    <source>
        <dbReference type="EMBL" id="KAJ1983859.1"/>
    </source>
</evidence>
<dbReference type="PROSITE" id="PS50086">
    <property type="entry name" value="TBC_RABGAP"/>
    <property type="match status" value="1"/>
</dbReference>
<organism evidence="3 4">
    <name type="scientific">Dimargaris verticillata</name>
    <dbReference type="NCBI Taxonomy" id="2761393"/>
    <lineage>
        <taxon>Eukaryota</taxon>
        <taxon>Fungi</taxon>
        <taxon>Fungi incertae sedis</taxon>
        <taxon>Zoopagomycota</taxon>
        <taxon>Kickxellomycotina</taxon>
        <taxon>Dimargaritomycetes</taxon>
        <taxon>Dimargaritales</taxon>
        <taxon>Dimargaritaceae</taxon>
        <taxon>Dimargaris</taxon>
    </lineage>
</organism>
<feature type="compositionally biased region" description="Low complexity" evidence="1">
    <location>
        <begin position="83"/>
        <end position="92"/>
    </location>
</feature>
<comment type="caution">
    <text evidence="3">The sequence shown here is derived from an EMBL/GenBank/DDBJ whole genome shotgun (WGS) entry which is preliminary data.</text>
</comment>
<dbReference type="PANTHER" id="PTHR47219">
    <property type="entry name" value="RAB GTPASE-ACTIVATING PROTEIN 1-LIKE"/>
    <property type="match status" value="1"/>
</dbReference>
<dbReference type="InterPro" id="IPR000195">
    <property type="entry name" value="Rab-GAP-TBC_dom"/>
</dbReference>
<name>A0A9W8B712_9FUNG</name>
<feature type="compositionally biased region" description="Polar residues" evidence="1">
    <location>
        <begin position="189"/>
        <end position="204"/>
    </location>
</feature>
<dbReference type="Gene3D" id="1.10.8.270">
    <property type="entry name" value="putative rabgap domain of human tbc1 domain family member 14 like domains"/>
    <property type="match status" value="1"/>
</dbReference>
<feature type="domain" description="Rab-GAP TBC" evidence="2">
    <location>
        <begin position="338"/>
        <end position="593"/>
    </location>
</feature>
<reference evidence="3" key="1">
    <citation type="submission" date="2022-07" db="EMBL/GenBank/DDBJ databases">
        <title>Phylogenomic reconstructions and comparative analyses of Kickxellomycotina fungi.</title>
        <authorList>
            <person name="Reynolds N.K."/>
            <person name="Stajich J.E."/>
            <person name="Barry K."/>
            <person name="Grigoriev I.V."/>
            <person name="Crous P."/>
            <person name="Smith M.E."/>
        </authorList>
    </citation>
    <scope>NUCLEOTIDE SEQUENCE</scope>
    <source>
        <strain evidence="3">RSA 567</strain>
    </source>
</reference>
<dbReference type="Gene3D" id="1.10.10.750">
    <property type="entry name" value="Ypt/Rab-GAP domain of gyp1p, domain 1"/>
    <property type="match status" value="1"/>
</dbReference>
<feature type="region of interest" description="Disordered" evidence="1">
    <location>
        <begin position="183"/>
        <end position="229"/>
    </location>
</feature>
<dbReference type="GO" id="GO:0005096">
    <property type="term" value="F:GTPase activator activity"/>
    <property type="evidence" value="ECO:0007669"/>
    <property type="project" value="TreeGrafter"/>
</dbReference>
<proteinExistence type="predicted"/>
<dbReference type="Pfam" id="PF00566">
    <property type="entry name" value="RabGAP-TBC"/>
    <property type="match status" value="1"/>
</dbReference>
<feature type="region of interest" description="Disordered" evidence="1">
    <location>
        <begin position="1"/>
        <end position="43"/>
    </location>
</feature>
<feature type="compositionally biased region" description="Basic residues" evidence="1">
    <location>
        <begin position="668"/>
        <end position="678"/>
    </location>
</feature>
<feature type="region of interest" description="Disordered" evidence="1">
    <location>
        <begin position="668"/>
        <end position="693"/>
    </location>
</feature>
<gene>
    <name evidence="3" type="ORF">H4R34_001001</name>
</gene>
<dbReference type="SMART" id="SM00164">
    <property type="entry name" value="TBC"/>
    <property type="match status" value="1"/>
</dbReference>
<protein>
    <recommendedName>
        <fullName evidence="2">Rab-GAP TBC domain-containing protein</fullName>
    </recommendedName>
</protein>
<dbReference type="Proteomes" id="UP001151582">
    <property type="component" value="Unassembled WGS sequence"/>
</dbReference>
<feature type="compositionally biased region" description="Acidic residues" evidence="1">
    <location>
        <begin position="259"/>
        <end position="276"/>
    </location>
</feature>
<dbReference type="PANTHER" id="PTHR47219:SF20">
    <property type="entry name" value="TBC1 DOMAIN FAMILY MEMBER 2B"/>
    <property type="match status" value="1"/>
</dbReference>
<feature type="region of interest" description="Disordered" evidence="1">
    <location>
        <begin position="68"/>
        <end position="99"/>
    </location>
</feature>
<dbReference type="EMBL" id="JANBQB010000038">
    <property type="protein sequence ID" value="KAJ1983859.1"/>
    <property type="molecule type" value="Genomic_DNA"/>
</dbReference>
<keyword evidence="4" id="KW-1185">Reference proteome</keyword>
<evidence type="ECO:0000259" key="2">
    <source>
        <dbReference type="PROSITE" id="PS50086"/>
    </source>
</evidence>
<evidence type="ECO:0000313" key="4">
    <source>
        <dbReference type="Proteomes" id="UP001151582"/>
    </source>
</evidence>
<feature type="region of interest" description="Disordered" evidence="1">
    <location>
        <begin position="245"/>
        <end position="277"/>
    </location>
</feature>
<dbReference type="OrthoDB" id="294251at2759"/>
<dbReference type="GO" id="GO:0031267">
    <property type="term" value="F:small GTPase binding"/>
    <property type="evidence" value="ECO:0007669"/>
    <property type="project" value="TreeGrafter"/>
</dbReference>
<dbReference type="InterPro" id="IPR035969">
    <property type="entry name" value="Rab-GAP_TBC_sf"/>
</dbReference>
<dbReference type="InterPro" id="IPR050302">
    <property type="entry name" value="Rab_GAP_TBC_domain"/>
</dbReference>
<dbReference type="SUPFAM" id="SSF47923">
    <property type="entry name" value="Ypt/Rab-GAP domain of gyp1p"/>
    <property type="match status" value="2"/>
</dbReference>
<evidence type="ECO:0000256" key="1">
    <source>
        <dbReference type="SAM" id="MobiDB-lite"/>
    </source>
</evidence>
<sequence length="693" mass="78459">MDNTTLFGRWFGPRPAAPTPDLHASSFPTEEPSAPPAAQRWGLPSSLRNPITQGGLFNFTRTAFGAIPAATTHPPHHPNAFASSQSSPTSPTHPVPIRSGQAKPRAVNIIDLASDNPFHVESNVYSSSTATVGALTRQPAGPNAQVLGRQRSSSFLDGCMSSLNQVTAPGPTVQPLAQKDAPALGHQLPTPTSMRNHSQETPAQSRRVDPAPVAFSLPTYARGPGSHDSHLAKAALANDAATYGHSRCSGAAEPRYGEIDDDDDDDDEEDDDDEVIERDRYGFSKYNQYQSREEYSLFEREYEPVLEHRKVKWRQLFVDAHGQWPSRSAKLKRYIRKGIPAEIRGPCWFHYSGAARKYRDNPNKYRKLVQVYLRQGRQSEFADIIERDLHRTFPDNEHFQMRFKTVHSNHKGRQSILYDAKALKAPLALPDPLKPMENDQHIEAKQKSCVESLRRILNVFTLYCPQVGYNQSLSYIVGLLLLFLTEEQTFWMLVTIVEDHMPPGYFNLSQEYCLVDQEVLLSLLETKMPAVHRHLCAETFGNSANNSGASAAGGPEILPGVFLAMSHWFPLLFVDVLPIESVLRVWDCFFYEGSKVLFRVALALFKLNEMVLLQTKDSLEQFQLVQEFPRKMIHCHHLMQVCFGRALSLSRTDIDELRRQHYNRRKRRSMMMKLHKQQSRTPRTKGFANWRKS</sequence>
<dbReference type="AlphaFoldDB" id="A0A9W8B712"/>
<dbReference type="Gene3D" id="1.10.472.80">
    <property type="entry name" value="Ypt/Rab-GAP domain of gyp1p, domain 3"/>
    <property type="match status" value="1"/>
</dbReference>